<organism evidence="15 16">
    <name type="scientific">Salinisphaera aquimarina</name>
    <dbReference type="NCBI Taxonomy" id="2094031"/>
    <lineage>
        <taxon>Bacteria</taxon>
        <taxon>Pseudomonadati</taxon>
        <taxon>Pseudomonadota</taxon>
        <taxon>Gammaproteobacteria</taxon>
        <taxon>Salinisphaerales</taxon>
        <taxon>Salinisphaeraceae</taxon>
        <taxon>Salinisphaera</taxon>
    </lineage>
</organism>
<dbReference type="EMBL" id="JBHRSS010000003">
    <property type="protein sequence ID" value="MFC3103615.1"/>
    <property type="molecule type" value="Genomic_DNA"/>
</dbReference>
<dbReference type="PROSITE" id="PS50980">
    <property type="entry name" value="COA_CT_NTER"/>
    <property type="match status" value="1"/>
</dbReference>
<dbReference type="PROSITE" id="PS50975">
    <property type="entry name" value="ATP_GRASP"/>
    <property type="match status" value="1"/>
</dbReference>
<feature type="domain" description="Lipoyl-binding" evidence="10">
    <location>
        <begin position="479"/>
        <end position="557"/>
    </location>
</feature>
<feature type="domain" description="CoA carboxyltransferase N-terminal" evidence="13">
    <location>
        <begin position="570"/>
        <end position="845"/>
    </location>
</feature>
<dbReference type="PROSITE" id="PS50968">
    <property type="entry name" value="BIOTINYL_LIPOYL"/>
    <property type="match status" value="1"/>
</dbReference>
<evidence type="ECO:0000313" key="15">
    <source>
        <dbReference type="EMBL" id="MFC3103615.1"/>
    </source>
</evidence>
<evidence type="ECO:0000256" key="5">
    <source>
        <dbReference type="ARBA" id="ARBA00022741"/>
    </source>
</evidence>
<dbReference type="PANTHER" id="PTHR48095:SF5">
    <property type="entry name" value="BLL7292 PROTEIN"/>
    <property type="match status" value="1"/>
</dbReference>
<evidence type="ECO:0000259" key="13">
    <source>
        <dbReference type="PROSITE" id="PS50980"/>
    </source>
</evidence>
<feature type="domain" description="Biotin carboxylation" evidence="12">
    <location>
        <begin position="2"/>
        <end position="456"/>
    </location>
</feature>
<dbReference type="InterPro" id="IPR011054">
    <property type="entry name" value="Rudment_hybrid_motif"/>
</dbReference>
<evidence type="ECO:0000256" key="7">
    <source>
        <dbReference type="ARBA" id="ARBA00023267"/>
    </source>
</evidence>
<dbReference type="InterPro" id="IPR001882">
    <property type="entry name" value="Biotin_BS"/>
</dbReference>
<evidence type="ECO:0000313" key="16">
    <source>
        <dbReference type="Proteomes" id="UP001595462"/>
    </source>
</evidence>
<evidence type="ECO:0000256" key="1">
    <source>
        <dbReference type="ARBA" id="ARBA00001953"/>
    </source>
</evidence>
<evidence type="ECO:0000259" key="14">
    <source>
        <dbReference type="PROSITE" id="PS50989"/>
    </source>
</evidence>
<dbReference type="EC" id="6.4.1.2" evidence="3"/>
<keyword evidence="8" id="KW-0511">Multifunctional enzyme</keyword>
<feature type="domain" description="ATP-grasp" evidence="11">
    <location>
        <begin position="120"/>
        <end position="319"/>
    </location>
</feature>
<evidence type="ECO:0000259" key="12">
    <source>
        <dbReference type="PROSITE" id="PS50979"/>
    </source>
</evidence>
<dbReference type="InterPro" id="IPR011762">
    <property type="entry name" value="COA_CT_N"/>
</dbReference>
<comment type="pathway">
    <text evidence="2">Lipid metabolism; malonyl-CoA biosynthesis; malonyl-CoA from acetyl-CoA: step 1/1.</text>
</comment>
<dbReference type="PANTHER" id="PTHR48095">
    <property type="entry name" value="PYRUVATE CARBOXYLASE SUBUNIT A"/>
    <property type="match status" value="1"/>
</dbReference>
<evidence type="ECO:0000256" key="9">
    <source>
        <dbReference type="PROSITE-ProRule" id="PRU00409"/>
    </source>
</evidence>
<dbReference type="SUPFAM" id="SSF52440">
    <property type="entry name" value="PreATP-grasp domain"/>
    <property type="match status" value="1"/>
</dbReference>
<dbReference type="SUPFAM" id="SSF51246">
    <property type="entry name" value="Rudiment single hybrid motif"/>
    <property type="match status" value="1"/>
</dbReference>
<dbReference type="Pfam" id="PF01039">
    <property type="entry name" value="Carboxyl_trans"/>
    <property type="match status" value="1"/>
</dbReference>
<dbReference type="InterPro" id="IPR029045">
    <property type="entry name" value="ClpP/crotonase-like_dom_sf"/>
</dbReference>
<dbReference type="GO" id="GO:0016740">
    <property type="term" value="F:transferase activity"/>
    <property type="evidence" value="ECO:0007669"/>
    <property type="project" value="UniProtKB-KW"/>
</dbReference>
<dbReference type="Pfam" id="PF02785">
    <property type="entry name" value="Biotin_carb_C"/>
    <property type="match status" value="1"/>
</dbReference>
<feature type="domain" description="CoA carboxyltransferase C-terminal" evidence="14">
    <location>
        <begin position="838"/>
        <end position="1095"/>
    </location>
</feature>
<reference evidence="16" key="1">
    <citation type="journal article" date="2019" name="Int. J. Syst. Evol. Microbiol.">
        <title>The Global Catalogue of Microorganisms (GCM) 10K type strain sequencing project: providing services to taxonomists for standard genome sequencing and annotation.</title>
        <authorList>
            <consortium name="The Broad Institute Genomics Platform"/>
            <consortium name="The Broad Institute Genome Sequencing Center for Infectious Disease"/>
            <person name="Wu L."/>
            <person name="Ma J."/>
        </authorList>
    </citation>
    <scope>NUCLEOTIDE SEQUENCE [LARGE SCALE GENOMIC DNA]</scope>
    <source>
        <strain evidence="16">KCTC 52640</strain>
    </source>
</reference>
<evidence type="ECO:0000259" key="10">
    <source>
        <dbReference type="PROSITE" id="PS50968"/>
    </source>
</evidence>
<keyword evidence="5 9" id="KW-0547">Nucleotide-binding</keyword>
<evidence type="ECO:0000256" key="3">
    <source>
        <dbReference type="ARBA" id="ARBA00013058"/>
    </source>
</evidence>
<sequence>MTIRTLLIANRGEIAVRIERAAAELDMTTVAVAPADDERALHTRLADRCVTLAGRGAAAYLDGEQLVRAALAEGCDAVHPGYGFLSESAVFADQCAQAGLIFVGPDSNTLALLGDKARARELAEACGVPVIAGTGADTTRVQAQAFRESLGDGATVIIKAIAGGGGRGMRVVGPGDDLNAAFAHCAAEAQAAFGNAALYVERFIDRARHIEVQVLGDGVDAPVHLWERECSLQRRHQKLVEIAPSPTLSDGMRQRLLDAALTLAARVNYRSLGTFEFLVDADETRFAFIEANPRLQVEHTVTEQITGVDLVQAQLQIAGGATLAELGLDAAHIPAPMGYAMQLRINMETMNVAGEATPAGGTLATFEPPNGPGLRVDSFGYRGYATSPHYDSLLAKLVVHSQGPDYAVLVRRAYRALCQFRIEGVATNIGFLQNLLCREAVIENAVHTRYVDAHMAALVAAGDHPSLYFGDAEPATQEIAAAAAPLGTEAINTPMQGVVAHLLVGAGDTVHAGQTVAFVEAMKMQHQVSAGVSGTVRQVVVTTGDGVAAGAPLFFVEPGAVERAGDEDAEEIDLDHIRPDLARLQQRDALLRDAQRPEAVARRRRTGQRTARENVAALCDDGSFIEYGAFTFAAQRARRELDDLIANTPADGLITGIAAINGERFEDSHSRCAVLVYDYTVLAGTQGTMNHKKTDRILEVALQQRLPVVLFAEGGGGRPGDTDNATKVAGLDGPSFLQYARLSGLVPRIAVVSGRCFAGNAVLAGCSDILIATENACIGMAGPAMIEGGGLGTFRPEEVGPVSVQRANGVIDCVVADEEEGALLARKLMGYFQGPVDDWDCEDQRWLRRAVPENRLHVYDMRSLIGIFADHDSIVELRPDFAPGMITAFVRVEGRPLGLIANDPQVLGGAIDANGADKAARFMQLCDGFAIPMVSFCDTPGFMVGPEEEKTAMVRRTCRMFVTAASLEIPLFCLVTRKGYGLGAQGMAGGSFHAPFFCAAWPSGEFGGMGLEGAVNLGYRKELDAQDSSEARQALFEKLVGQLYTRGEALSMAAGLEIDAVIDPADSRAWVMRGLRASAPAAAVSGKRRPMIDTW</sequence>
<evidence type="ECO:0000256" key="4">
    <source>
        <dbReference type="ARBA" id="ARBA00022598"/>
    </source>
</evidence>
<dbReference type="PROSITE" id="PS00188">
    <property type="entry name" value="BIOTIN"/>
    <property type="match status" value="1"/>
</dbReference>
<dbReference type="InterPro" id="IPR011763">
    <property type="entry name" value="COA_CT_C"/>
</dbReference>
<dbReference type="SUPFAM" id="SSF51230">
    <property type="entry name" value="Single hybrid motif"/>
    <property type="match status" value="1"/>
</dbReference>
<dbReference type="RefSeq" id="WP_380687809.1">
    <property type="nucleotide sequence ID" value="NZ_JBHRSS010000003.1"/>
</dbReference>
<keyword evidence="6 9" id="KW-0067">ATP-binding</keyword>
<keyword evidence="7" id="KW-0092">Biotin</keyword>
<dbReference type="CDD" id="cd06850">
    <property type="entry name" value="biotinyl_domain"/>
    <property type="match status" value="1"/>
</dbReference>
<dbReference type="InterPro" id="IPR005481">
    <property type="entry name" value="BC-like_N"/>
</dbReference>
<dbReference type="InterPro" id="IPR011764">
    <property type="entry name" value="Biotin_carboxylation_dom"/>
</dbReference>
<dbReference type="InterPro" id="IPR011761">
    <property type="entry name" value="ATP-grasp"/>
</dbReference>
<evidence type="ECO:0000256" key="6">
    <source>
        <dbReference type="ARBA" id="ARBA00022840"/>
    </source>
</evidence>
<dbReference type="InterPro" id="IPR005479">
    <property type="entry name" value="CPAse_ATP-bd"/>
</dbReference>
<dbReference type="Gene3D" id="3.90.226.10">
    <property type="entry name" value="2-enoyl-CoA Hydratase, Chain A, domain 1"/>
    <property type="match status" value="2"/>
</dbReference>
<dbReference type="InterPro" id="IPR034733">
    <property type="entry name" value="AcCoA_carboxyl_beta"/>
</dbReference>
<dbReference type="SMART" id="SM00878">
    <property type="entry name" value="Biotin_carb_C"/>
    <property type="match status" value="1"/>
</dbReference>
<evidence type="ECO:0000256" key="8">
    <source>
        <dbReference type="ARBA" id="ARBA00023268"/>
    </source>
</evidence>
<comment type="caution">
    <text evidence="15">The sequence shown here is derived from an EMBL/GenBank/DDBJ whole genome shotgun (WGS) entry which is preliminary data.</text>
</comment>
<dbReference type="PROSITE" id="PS00867">
    <property type="entry name" value="CPSASE_2"/>
    <property type="match status" value="1"/>
</dbReference>
<dbReference type="Pfam" id="PF02786">
    <property type="entry name" value="CPSase_L_D2"/>
    <property type="match status" value="1"/>
</dbReference>
<dbReference type="InterPro" id="IPR016185">
    <property type="entry name" value="PreATP-grasp_dom_sf"/>
</dbReference>
<dbReference type="Proteomes" id="UP001595462">
    <property type="component" value="Unassembled WGS sequence"/>
</dbReference>
<protein>
    <recommendedName>
        <fullName evidence="3">acetyl-CoA carboxylase</fullName>
        <ecNumber evidence="3">6.4.1.2</ecNumber>
    </recommendedName>
</protein>
<evidence type="ECO:0000259" key="11">
    <source>
        <dbReference type="PROSITE" id="PS50975"/>
    </source>
</evidence>
<dbReference type="Gene3D" id="3.30.1490.20">
    <property type="entry name" value="ATP-grasp fold, A domain"/>
    <property type="match status" value="1"/>
</dbReference>
<keyword evidence="4" id="KW-0436">Ligase</keyword>
<proteinExistence type="predicted"/>
<dbReference type="Gene3D" id="3.40.50.20">
    <property type="match status" value="1"/>
</dbReference>
<dbReference type="Gene3D" id="3.30.470.20">
    <property type="entry name" value="ATP-grasp fold, B domain"/>
    <property type="match status" value="1"/>
</dbReference>
<keyword evidence="16" id="KW-1185">Reference proteome</keyword>
<gene>
    <name evidence="15" type="ORF">ACFOSU_06900</name>
</gene>
<dbReference type="InterPro" id="IPR011053">
    <property type="entry name" value="Single_hybrid_motif"/>
</dbReference>
<accession>A0ABV7EP65</accession>
<keyword evidence="15" id="KW-0808">Transferase</keyword>
<dbReference type="Pfam" id="PF00364">
    <property type="entry name" value="Biotin_lipoyl"/>
    <property type="match status" value="1"/>
</dbReference>
<evidence type="ECO:0000256" key="2">
    <source>
        <dbReference type="ARBA" id="ARBA00004956"/>
    </source>
</evidence>
<dbReference type="PROSITE" id="PS50989">
    <property type="entry name" value="COA_CT_CTER"/>
    <property type="match status" value="1"/>
</dbReference>
<name>A0ABV7EP65_9GAMM</name>
<dbReference type="InterPro" id="IPR000089">
    <property type="entry name" value="Biotin_lipoyl"/>
</dbReference>
<dbReference type="SUPFAM" id="SSF56059">
    <property type="entry name" value="Glutathione synthetase ATP-binding domain-like"/>
    <property type="match status" value="1"/>
</dbReference>
<dbReference type="Pfam" id="PF00289">
    <property type="entry name" value="Biotin_carb_N"/>
    <property type="match status" value="1"/>
</dbReference>
<dbReference type="InterPro" id="IPR051602">
    <property type="entry name" value="ACC_Biotin_Carboxylase"/>
</dbReference>
<dbReference type="InterPro" id="IPR005482">
    <property type="entry name" value="Biotin_COase_C"/>
</dbReference>
<dbReference type="Gene3D" id="2.40.50.100">
    <property type="match status" value="1"/>
</dbReference>
<comment type="cofactor">
    <cofactor evidence="1">
        <name>biotin</name>
        <dbReference type="ChEBI" id="CHEBI:57586"/>
    </cofactor>
</comment>
<dbReference type="InterPro" id="IPR013815">
    <property type="entry name" value="ATP_grasp_subdomain_1"/>
</dbReference>
<dbReference type="PROSITE" id="PS50979">
    <property type="entry name" value="BC"/>
    <property type="match status" value="1"/>
</dbReference>
<dbReference type="SUPFAM" id="SSF52096">
    <property type="entry name" value="ClpP/crotonase"/>
    <property type="match status" value="2"/>
</dbReference>